<evidence type="ECO:0000313" key="2">
    <source>
        <dbReference type="Proteomes" id="UP000293781"/>
    </source>
</evidence>
<dbReference type="Gene3D" id="2.130.10.10">
    <property type="entry name" value="YVTN repeat-like/Quinoprotein amine dehydrogenase"/>
    <property type="match status" value="1"/>
</dbReference>
<dbReference type="InterPro" id="IPR015943">
    <property type="entry name" value="WD40/YVTN_repeat-like_dom_sf"/>
</dbReference>
<dbReference type="AlphaFoldDB" id="A0A4Q7UB94"/>
<evidence type="ECO:0008006" key="3">
    <source>
        <dbReference type="Google" id="ProtNLM"/>
    </source>
</evidence>
<proteinExistence type="predicted"/>
<accession>A0A4Q7UB94</accession>
<gene>
    <name evidence="1" type="ORF">EV382_0377</name>
</gene>
<dbReference type="EMBL" id="SHKK01000001">
    <property type="protein sequence ID" value="RZT77231.1"/>
    <property type="molecule type" value="Genomic_DNA"/>
</dbReference>
<keyword evidence="2" id="KW-1185">Reference proteome</keyword>
<organism evidence="1 2">
    <name type="scientific">Micromonospora violae</name>
    <dbReference type="NCBI Taxonomy" id="1278207"/>
    <lineage>
        <taxon>Bacteria</taxon>
        <taxon>Bacillati</taxon>
        <taxon>Actinomycetota</taxon>
        <taxon>Actinomycetes</taxon>
        <taxon>Micromonosporales</taxon>
        <taxon>Micromonosporaceae</taxon>
        <taxon>Micromonospora</taxon>
    </lineage>
</organism>
<reference evidence="1 2" key="1">
    <citation type="submission" date="2019-02" db="EMBL/GenBank/DDBJ databases">
        <title>Sequencing the genomes of 1000 actinobacteria strains.</title>
        <authorList>
            <person name="Klenk H.-P."/>
        </authorList>
    </citation>
    <scope>NUCLEOTIDE SEQUENCE [LARGE SCALE GENOMIC DNA]</scope>
    <source>
        <strain evidence="1 2">DSM 45888</strain>
    </source>
</reference>
<evidence type="ECO:0000313" key="1">
    <source>
        <dbReference type="EMBL" id="RZT77231.1"/>
    </source>
</evidence>
<dbReference type="Proteomes" id="UP000293781">
    <property type="component" value="Unassembled WGS sequence"/>
</dbReference>
<comment type="caution">
    <text evidence="1">The sequence shown here is derived from an EMBL/GenBank/DDBJ whole genome shotgun (WGS) entry which is preliminary data.</text>
</comment>
<dbReference type="InterPro" id="IPR011047">
    <property type="entry name" value="Quinoprotein_ADH-like_sf"/>
</dbReference>
<name>A0A4Q7UB94_9ACTN</name>
<protein>
    <recommendedName>
        <fullName evidence="3">WD40 repeat protein</fullName>
    </recommendedName>
</protein>
<sequence length="470" mass="48727">MDLPPIGLEPWQKVAQAIDDVDLGPGWSGFLDSARRVAAAGVPTHVPADSVWCLVAAMVAITGGDAAPWARTLARLAGHARCLECGLVYSIADLIDERGDAGPIDPASVPAETLADGVAGFRPAPGRVLTPAALGAQVRWRVAGGPVDALAALGDRAVLAAGPAGTTAWEVVSGGPALSAMPGPAVSVCVADDSVIVTATPDGALLGWEASTAKPLGHAVRRGGTPVRSLAAVLVPDDLDQRAVSWLSQLRGRRVLAVGDAGGGVELWEPLAGRPHVELFRQADRSVVDLTALDFVDQWPWTGSDLIVLYGDTVVDVWVSAAVQGDRSTMVPDSASLAAIGHEHIVGAVVAPRRLGHRAPVLLADRNGTVSMWETFGVRLNEPLPPDPHHRDVVGIAALPFDRSIAVVTVSSTDRTLRIWEVARGSASLVPLDVHPRCVTVVGQTIVIGHDAGLLAIDIEAVSPFARSGS</sequence>
<dbReference type="SUPFAM" id="SSF50998">
    <property type="entry name" value="Quinoprotein alcohol dehydrogenase-like"/>
    <property type="match status" value="1"/>
</dbReference>